<accession>A0AAD2GAB2</accession>
<organism evidence="2 3">
    <name type="scientific">Cylindrotheca closterium</name>
    <dbReference type="NCBI Taxonomy" id="2856"/>
    <lineage>
        <taxon>Eukaryota</taxon>
        <taxon>Sar</taxon>
        <taxon>Stramenopiles</taxon>
        <taxon>Ochrophyta</taxon>
        <taxon>Bacillariophyta</taxon>
        <taxon>Bacillariophyceae</taxon>
        <taxon>Bacillariophycidae</taxon>
        <taxon>Bacillariales</taxon>
        <taxon>Bacillariaceae</taxon>
        <taxon>Cylindrotheca</taxon>
    </lineage>
</organism>
<evidence type="ECO:0000313" key="3">
    <source>
        <dbReference type="Proteomes" id="UP001295423"/>
    </source>
</evidence>
<gene>
    <name evidence="2" type="ORF">CYCCA115_LOCUS22265</name>
</gene>
<dbReference type="AlphaFoldDB" id="A0AAD2GAB2"/>
<name>A0AAD2GAB2_9STRA</name>
<evidence type="ECO:0000256" key="1">
    <source>
        <dbReference type="SAM" id="MobiDB-lite"/>
    </source>
</evidence>
<evidence type="ECO:0000313" key="2">
    <source>
        <dbReference type="EMBL" id="CAJ1966682.1"/>
    </source>
</evidence>
<dbReference type="Proteomes" id="UP001295423">
    <property type="component" value="Unassembled WGS sequence"/>
</dbReference>
<comment type="caution">
    <text evidence="2">The sequence shown here is derived from an EMBL/GenBank/DDBJ whole genome shotgun (WGS) entry which is preliminary data.</text>
</comment>
<proteinExistence type="predicted"/>
<reference evidence="2" key="1">
    <citation type="submission" date="2023-08" db="EMBL/GenBank/DDBJ databases">
        <authorList>
            <person name="Audoor S."/>
            <person name="Bilcke G."/>
        </authorList>
    </citation>
    <scope>NUCLEOTIDE SEQUENCE</scope>
</reference>
<protein>
    <submittedName>
        <fullName evidence="2">Uncharacterized protein</fullName>
    </submittedName>
</protein>
<feature type="region of interest" description="Disordered" evidence="1">
    <location>
        <begin position="1"/>
        <end position="27"/>
    </location>
</feature>
<dbReference type="EMBL" id="CAKOGP040002313">
    <property type="protein sequence ID" value="CAJ1966682.1"/>
    <property type="molecule type" value="Genomic_DNA"/>
</dbReference>
<keyword evidence="3" id="KW-1185">Reference proteome</keyword>
<sequence length="365" mass="41550">MVTHSGVSFVGGTPNLPPTAQGPKDADEERIWKQRFFNDVERAGTPPSPIEIFNSDVAFYGRPNTGKRNWFSNQFHNHAKKPEHLRKYHFLLKKLNIQPSQSTKNRVMAANSTNEESRTPLMTQQRPWAPDSFTTAINKTNGSAFDIGSSASLTVSAAYFNFRAHFNGSSPLRPDLIFVEKGQTCYGTAPFKIVWNSVIKKNGRKVQGYTIWFLGEKDQIRRCIQMVPDGIPMVCMPYKGSIVSVKVPTFSHSYKNMIDNVIKKSTTYEQDPDSYETLLATKLRVEEDPELQWSYYYLLFPMNQKLDNRILSEKDNEGKHLDLEVLPNGYQDKEEGIFFFSGVCKSRIAVSEYFSPTEAPPHFAC</sequence>